<accession>A0A4R1KCH1</accession>
<dbReference type="SUPFAM" id="SSF53335">
    <property type="entry name" value="S-adenosyl-L-methionine-dependent methyltransferases"/>
    <property type="match status" value="1"/>
</dbReference>
<dbReference type="GO" id="GO:0032259">
    <property type="term" value="P:methylation"/>
    <property type="evidence" value="ECO:0007669"/>
    <property type="project" value="UniProtKB-KW"/>
</dbReference>
<name>A0A4R1KCH1_9BACT</name>
<feature type="domain" description="Methyltransferase" evidence="1">
    <location>
        <begin position="58"/>
        <end position="151"/>
    </location>
</feature>
<sequence length="224" mass="25556">MGYKQEQFNEYTQMLEESGYVTLGVLSSATWNYDPKRLTFCLSRYKFAAKMLSGKDTVLEVGAGDCFASRIVSCEVNKLICTDYDEKLISEAEKMRRNDMANTEFKVHDMLTGAYCEQVDAIYCLDVFEHIAKQDERIFLENIKKSLNEHGIFLVGMPSLESQQYASEGSKAGHVNCKNGNEMKKLLEEYYHNCFLFSMNDEVVHTGFSPMAHYIIAVCTGKKQ</sequence>
<dbReference type="AlphaFoldDB" id="A0A4R1KCH1"/>
<keyword evidence="2" id="KW-0808">Transferase</keyword>
<proteinExistence type="predicted"/>
<reference evidence="2 3" key="1">
    <citation type="submission" date="2019-03" db="EMBL/GenBank/DDBJ databases">
        <title>Genomic Encyclopedia of Type Strains, Phase IV (KMG-IV): sequencing the most valuable type-strain genomes for metagenomic binning, comparative biology and taxonomic classification.</title>
        <authorList>
            <person name="Goeker M."/>
        </authorList>
    </citation>
    <scope>NUCLEOTIDE SEQUENCE [LARGE SCALE GENOMIC DNA]</scope>
    <source>
        <strain evidence="2 3">DSM 24984</strain>
    </source>
</reference>
<keyword evidence="2" id="KW-0489">Methyltransferase</keyword>
<dbReference type="CDD" id="cd02440">
    <property type="entry name" value="AdoMet_MTases"/>
    <property type="match status" value="1"/>
</dbReference>
<dbReference type="Proteomes" id="UP000294614">
    <property type="component" value="Unassembled WGS sequence"/>
</dbReference>
<protein>
    <submittedName>
        <fullName evidence="2">Methyltransferase family protein</fullName>
    </submittedName>
</protein>
<organism evidence="2 3">
    <name type="scientific">Seleniivibrio woodruffii</name>
    <dbReference type="NCBI Taxonomy" id="1078050"/>
    <lineage>
        <taxon>Bacteria</taxon>
        <taxon>Pseudomonadati</taxon>
        <taxon>Deferribacterota</taxon>
        <taxon>Deferribacteres</taxon>
        <taxon>Deferribacterales</taxon>
        <taxon>Geovibrionaceae</taxon>
        <taxon>Seleniivibrio</taxon>
    </lineage>
</organism>
<dbReference type="Pfam" id="PF13649">
    <property type="entry name" value="Methyltransf_25"/>
    <property type="match status" value="1"/>
</dbReference>
<keyword evidence="3" id="KW-1185">Reference proteome</keyword>
<evidence type="ECO:0000259" key="1">
    <source>
        <dbReference type="Pfam" id="PF13649"/>
    </source>
</evidence>
<dbReference type="RefSeq" id="WP_132871133.1">
    <property type="nucleotide sequence ID" value="NZ_JBLJBI010000154.1"/>
</dbReference>
<dbReference type="GO" id="GO:0008168">
    <property type="term" value="F:methyltransferase activity"/>
    <property type="evidence" value="ECO:0007669"/>
    <property type="project" value="UniProtKB-KW"/>
</dbReference>
<gene>
    <name evidence="2" type="ORF">C8D98_0165</name>
</gene>
<dbReference type="EMBL" id="SMGG01000003">
    <property type="protein sequence ID" value="TCK61663.1"/>
    <property type="molecule type" value="Genomic_DNA"/>
</dbReference>
<dbReference type="Gene3D" id="3.40.50.150">
    <property type="entry name" value="Vaccinia Virus protein VP39"/>
    <property type="match status" value="1"/>
</dbReference>
<dbReference type="InterPro" id="IPR029063">
    <property type="entry name" value="SAM-dependent_MTases_sf"/>
</dbReference>
<comment type="caution">
    <text evidence="2">The sequence shown here is derived from an EMBL/GenBank/DDBJ whole genome shotgun (WGS) entry which is preliminary data.</text>
</comment>
<dbReference type="OrthoDB" id="334416at2"/>
<evidence type="ECO:0000313" key="2">
    <source>
        <dbReference type="EMBL" id="TCK61663.1"/>
    </source>
</evidence>
<evidence type="ECO:0000313" key="3">
    <source>
        <dbReference type="Proteomes" id="UP000294614"/>
    </source>
</evidence>
<dbReference type="InterPro" id="IPR041698">
    <property type="entry name" value="Methyltransf_25"/>
</dbReference>